<keyword evidence="2" id="KW-1185">Reference proteome</keyword>
<accession>A0A9N9R7E5</accession>
<dbReference type="EMBL" id="OU893334">
    <property type="protein sequence ID" value="CAG9791017.1"/>
    <property type="molecule type" value="Genomic_DNA"/>
</dbReference>
<reference evidence="1" key="2">
    <citation type="submission" date="2022-10" db="EMBL/GenBank/DDBJ databases">
        <authorList>
            <consortium name="ENA_rothamsted_submissions"/>
            <consortium name="culmorum"/>
            <person name="King R."/>
        </authorList>
    </citation>
    <scope>NUCLEOTIDE SEQUENCE</scope>
</reference>
<proteinExistence type="predicted"/>
<gene>
    <name evidence="1" type="ORF">DIATSA_LOCUS8657</name>
</gene>
<evidence type="ECO:0008006" key="3">
    <source>
        <dbReference type="Google" id="ProtNLM"/>
    </source>
</evidence>
<organism evidence="1 2">
    <name type="scientific">Diatraea saccharalis</name>
    <name type="common">sugarcane borer</name>
    <dbReference type="NCBI Taxonomy" id="40085"/>
    <lineage>
        <taxon>Eukaryota</taxon>
        <taxon>Metazoa</taxon>
        <taxon>Ecdysozoa</taxon>
        <taxon>Arthropoda</taxon>
        <taxon>Hexapoda</taxon>
        <taxon>Insecta</taxon>
        <taxon>Pterygota</taxon>
        <taxon>Neoptera</taxon>
        <taxon>Endopterygota</taxon>
        <taxon>Lepidoptera</taxon>
        <taxon>Glossata</taxon>
        <taxon>Ditrysia</taxon>
        <taxon>Pyraloidea</taxon>
        <taxon>Crambidae</taxon>
        <taxon>Crambinae</taxon>
        <taxon>Diatraea</taxon>
    </lineage>
</organism>
<protein>
    <recommendedName>
        <fullName evidence="3">Prisilkin-39-like</fullName>
    </recommendedName>
</protein>
<dbReference type="AlphaFoldDB" id="A0A9N9R7E5"/>
<dbReference type="Proteomes" id="UP001153714">
    <property type="component" value="Chromosome 3"/>
</dbReference>
<reference evidence="1" key="1">
    <citation type="submission" date="2021-12" db="EMBL/GenBank/DDBJ databases">
        <authorList>
            <person name="King R."/>
        </authorList>
    </citation>
    <scope>NUCLEOTIDE SEQUENCE</scope>
</reference>
<dbReference type="OrthoDB" id="7491391at2759"/>
<evidence type="ECO:0000313" key="2">
    <source>
        <dbReference type="Proteomes" id="UP001153714"/>
    </source>
</evidence>
<evidence type="ECO:0000313" key="1">
    <source>
        <dbReference type="EMBL" id="CAG9791017.1"/>
    </source>
</evidence>
<sequence>MRVRTKSWYLFTGTSASERYKGGDQRSIIIGVLILEQVGRVLCYWTNIYNELFAVSAQRLTETSTEVADGQRRSVAGAGGYGLLRPNYGSNYGGYGSNYGGYGSNYGGYGGGPPYSGGFGGYNGGYGGSHGGYPYQPYPGYGGGYRPNYRPGYDYRPGYNYPGAGYSGYNRPSFTPYRPGYDRQYPNNPGNYFGGYSDSYNDNIRLLGRKVGETKKEES</sequence>
<name>A0A9N9R7E5_9NEOP</name>